<protein>
    <submittedName>
        <fullName evidence="2">Uncharacterized protein</fullName>
    </submittedName>
</protein>
<evidence type="ECO:0000256" key="1">
    <source>
        <dbReference type="SAM" id="Phobius"/>
    </source>
</evidence>
<feature type="transmembrane region" description="Helical" evidence="1">
    <location>
        <begin position="53"/>
        <end position="75"/>
    </location>
</feature>
<evidence type="ECO:0000313" key="2">
    <source>
        <dbReference type="EMBL" id="SER06031.1"/>
    </source>
</evidence>
<organism evidence="2 3">
    <name type="scientific">Lentzea xinjiangensis</name>
    <dbReference type="NCBI Taxonomy" id="402600"/>
    <lineage>
        <taxon>Bacteria</taxon>
        <taxon>Bacillati</taxon>
        <taxon>Actinomycetota</taxon>
        <taxon>Actinomycetes</taxon>
        <taxon>Pseudonocardiales</taxon>
        <taxon>Pseudonocardiaceae</taxon>
        <taxon>Lentzea</taxon>
    </lineage>
</organism>
<name>A0A1H9L3F5_9PSEU</name>
<dbReference type="RefSeq" id="WP_089952021.1">
    <property type="nucleotide sequence ID" value="NZ_FOFR01000007.1"/>
</dbReference>
<keyword evidence="1" id="KW-0812">Transmembrane</keyword>
<keyword evidence="1" id="KW-1133">Transmembrane helix</keyword>
<keyword evidence="3" id="KW-1185">Reference proteome</keyword>
<feature type="transmembrane region" description="Helical" evidence="1">
    <location>
        <begin position="127"/>
        <end position="146"/>
    </location>
</feature>
<dbReference type="STRING" id="402600.SAMN05216188_107240"/>
<reference evidence="3" key="1">
    <citation type="submission" date="2016-10" db="EMBL/GenBank/DDBJ databases">
        <authorList>
            <person name="Varghese N."/>
            <person name="Submissions S."/>
        </authorList>
    </citation>
    <scope>NUCLEOTIDE SEQUENCE [LARGE SCALE GENOMIC DNA]</scope>
    <source>
        <strain evidence="3">CGMCC 4.3525</strain>
    </source>
</reference>
<dbReference type="PROSITE" id="PS51257">
    <property type="entry name" value="PROKAR_LIPOPROTEIN"/>
    <property type="match status" value="1"/>
</dbReference>
<accession>A0A1H9L3F5</accession>
<evidence type="ECO:0000313" key="3">
    <source>
        <dbReference type="Proteomes" id="UP000199352"/>
    </source>
</evidence>
<feature type="transmembrane region" description="Helical" evidence="1">
    <location>
        <begin position="87"/>
        <end position="107"/>
    </location>
</feature>
<feature type="transmembrane region" description="Helical" evidence="1">
    <location>
        <begin position="20"/>
        <end position="38"/>
    </location>
</feature>
<dbReference type="EMBL" id="FOFR01000007">
    <property type="protein sequence ID" value="SER06031.1"/>
    <property type="molecule type" value="Genomic_DNA"/>
</dbReference>
<dbReference type="AlphaFoldDB" id="A0A1H9L3F5"/>
<proteinExistence type="predicted"/>
<dbReference type="Proteomes" id="UP000199352">
    <property type="component" value="Unassembled WGS sequence"/>
</dbReference>
<gene>
    <name evidence="2" type="ORF">SAMN05216188_107240</name>
</gene>
<keyword evidence="1" id="KW-0472">Membrane</keyword>
<sequence length="156" mass="16479">MPARRSLRPKPQALSLSARLLLAAVPFLVACLFLWRLLNPVGSRDTRGFNPVFGWVLLALALAAVVYVLTAGFGGWAHRVNRAAKHLIEGAVAVTVVVLLLGGLVVPHVLDASLGARDLGGQGGVRLLGVLGLAAALTGGLLWLRARRRKRSADRG</sequence>